<dbReference type="InterPro" id="IPR050679">
    <property type="entry name" value="Bact_HTH_transcr_reg"/>
</dbReference>
<dbReference type="InterPro" id="IPR036390">
    <property type="entry name" value="WH_DNA-bd_sf"/>
</dbReference>
<proteinExistence type="predicted"/>
<keyword evidence="6" id="KW-1185">Reference proteome</keyword>
<organism evidence="5 6">
    <name type="scientific">Acrocarpospora phusangensis</name>
    <dbReference type="NCBI Taxonomy" id="1070424"/>
    <lineage>
        <taxon>Bacteria</taxon>
        <taxon>Bacillati</taxon>
        <taxon>Actinomycetota</taxon>
        <taxon>Actinomycetes</taxon>
        <taxon>Streptosporangiales</taxon>
        <taxon>Streptosporangiaceae</taxon>
        <taxon>Acrocarpospora</taxon>
    </lineage>
</organism>
<dbReference type="GO" id="GO:0045892">
    <property type="term" value="P:negative regulation of DNA-templated transcription"/>
    <property type="evidence" value="ECO:0007669"/>
    <property type="project" value="TreeGrafter"/>
</dbReference>
<keyword evidence="1" id="KW-0805">Transcription regulation</keyword>
<keyword evidence="3" id="KW-0804">Transcription</keyword>
<dbReference type="InterPro" id="IPR000524">
    <property type="entry name" value="Tscrpt_reg_HTH_GntR"/>
</dbReference>
<dbReference type="SMART" id="SM00345">
    <property type="entry name" value="HTH_GNTR"/>
    <property type="match status" value="1"/>
</dbReference>
<sequence length="176" mass="19351">MDDDGQPRIRRRELDPEADRALYKQLADDIRTQIAEGELAPEQRLPAEKFLGQIYGVSRDTVRQALNLLRTEGVIVKKARGSEVAPAQDPRVLGSGTGGIVGARMPSEAERRRYGLPVGVPVLVVLTARGEIVLPANRYAIRVPGDIDWENFGREDLERDAARSSETSPDGPTHSD</sequence>
<gene>
    <name evidence="5" type="ORF">Aph01nite_81050</name>
</gene>
<evidence type="ECO:0000256" key="3">
    <source>
        <dbReference type="ARBA" id="ARBA00023163"/>
    </source>
</evidence>
<dbReference type="PANTHER" id="PTHR44846">
    <property type="entry name" value="MANNOSYL-D-GLYCERATE TRANSPORT/METABOLISM SYSTEM REPRESSOR MNGR-RELATED"/>
    <property type="match status" value="1"/>
</dbReference>
<name>A0A919UVW3_9ACTN</name>
<evidence type="ECO:0000313" key="5">
    <source>
        <dbReference type="EMBL" id="GIH29795.1"/>
    </source>
</evidence>
<feature type="domain" description="HTH gntR-type" evidence="4">
    <location>
        <begin position="20"/>
        <end position="87"/>
    </location>
</feature>
<dbReference type="GO" id="GO:0003677">
    <property type="term" value="F:DNA binding"/>
    <property type="evidence" value="ECO:0007669"/>
    <property type="project" value="UniProtKB-KW"/>
</dbReference>
<keyword evidence="2" id="KW-0238">DNA-binding</keyword>
<dbReference type="Pfam" id="PF00392">
    <property type="entry name" value="GntR"/>
    <property type="match status" value="1"/>
</dbReference>
<dbReference type="Proteomes" id="UP000640052">
    <property type="component" value="Unassembled WGS sequence"/>
</dbReference>
<dbReference type="AlphaFoldDB" id="A0A919UVW3"/>
<dbReference type="InterPro" id="IPR036388">
    <property type="entry name" value="WH-like_DNA-bd_sf"/>
</dbReference>
<dbReference type="GO" id="GO:0003700">
    <property type="term" value="F:DNA-binding transcription factor activity"/>
    <property type="evidence" value="ECO:0007669"/>
    <property type="project" value="InterPro"/>
</dbReference>
<reference evidence="5" key="1">
    <citation type="submission" date="2021-01" db="EMBL/GenBank/DDBJ databases">
        <title>Whole genome shotgun sequence of Acrocarpospora phusangensis NBRC 108782.</title>
        <authorList>
            <person name="Komaki H."/>
            <person name="Tamura T."/>
        </authorList>
    </citation>
    <scope>NUCLEOTIDE SEQUENCE</scope>
    <source>
        <strain evidence="5">NBRC 108782</strain>
    </source>
</reference>
<dbReference type="EMBL" id="BOOA01000169">
    <property type="protein sequence ID" value="GIH29795.1"/>
    <property type="molecule type" value="Genomic_DNA"/>
</dbReference>
<dbReference type="PROSITE" id="PS50949">
    <property type="entry name" value="HTH_GNTR"/>
    <property type="match status" value="1"/>
</dbReference>
<evidence type="ECO:0000313" key="6">
    <source>
        <dbReference type="Proteomes" id="UP000640052"/>
    </source>
</evidence>
<protein>
    <recommendedName>
        <fullName evidence="4">HTH gntR-type domain-containing protein</fullName>
    </recommendedName>
</protein>
<dbReference type="SUPFAM" id="SSF46785">
    <property type="entry name" value="Winged helix' DNA-binding domain"/>
    <property type="match status" value="1"/>
</dbReference>
<evidence type="ECO:0000259" key="4">
    <source>
        <dbReference type="PROSITE" id="PS50949"/>
    </source>
</evidence>
<dbReference type="CDD" id="cd07377">
    <property type="entry name" value="WHTH_GntR"/>
    <property type="match status" value="1"/>
</dbReference>
<evidence type="ECO:0000256" key="2">
    <source>
        <dbReference type="ARBA" id="ARBA00023125"/>
    </source>
</evidence>
<evidence type="ECO:0000256" key="1">
    <source>
        <dbReference type="ARBA" id="ARBA00023015"/>
    </source>
</evidence>
<dbReference type="PRINTS" id="PR00035">
    <property type="entry name" value="HTHGNTR"/>
</dbReference>
<dbReference type="PANTHER" id="PTHR44846:SF17">
    <property type="entry name" value="GNTR-FAMILY TRANSCRIPTIONAL REGULATOR"/>
    <property type="match status" value="1"/>
</dbReference>
<comment type="caution">
    <text evidence="5">The sequence shown here is derived from an EMBL/GenBank/DDBJ whole genome shotgun (WGS) entry which is preliminary data.</text>
</comment>
<dbReference type="Gene3D" id="1.10.10.10">
    <property type="entry name" value="Winged helix-like DNA-binding domain superfamily/Winged helix DNA-binding domain"/>
    <property type="match status" value="1"/>
</dbReference>
<accession>A0A919UVW3</accession>